<organism evidence="2 3">
    <name type="scientific">Trichonephila clavata</name>
    <name type="common">Joro spider</name>
    <name type="synonym">Nephila clavata</name>
    <dbReference type="NCBI Taxonomy" id="2740835"/>
    <lineage>
        <taxon>Eukaryota</taxon>
        <taxon>Metazoa</taxon>
        <taxon>Ecdysozoa</taxon>
        <taxon>Arthropoda</taxon>
        <taxon>Chelicerata</taxon>
        <taxon>Arachnida</taxon>
        <taxon>Araneae</taxon>
        <taxon>Araneomorphae</taxon>
        <taxon>Entelegynae</taxon>
        <taxon>Araneoidea</taxon>
        <taxon>Nephilidae</taxon>
        <taxon>Trichonephila</taxon>
    </lineage>
</organism>
<dbReference type="InterPro" id="IPR029526">
    <property type="entry name" value="PGBD"/>
</dbReference>
<evidence type="ECO:0000259" key="1">
    <source>
        <dbReference type="Pfam" id="PF13843"/>
    </source>
</evidence>
<dbReference type="PANTHER" id="PTHR46599">
    <property type="entry name" value="PIGGYBAC TRANSPOSABLE ELEMENT-DERIVED PROTEIN 4"/>
    <property type="match status" value="1"/>
</dbReference>
<dbReference type="PANTHER" id="PTHR46599:SF3">
    <property type="entry name" value="PIGGYBAC TRANSPOSABLE ELEMENT-DERIVED PROTEIN 4"/>
    <property type="match status" value="1"/>
</dbReference>
<sequence>MPRKRLTIPEALEVFHNLPSDIESDESSLSEAEDIMTEKSFSTENTDIDEIVDDNSLPGPSRISKVTWKNKAFVKIRNLSFTEQSGPSDEITSLQDPSPISIFLTLFSIGFIETIVHQMNLYATQKGSAFTPVTVQDIVCFLAINIVMGIKRLPSYRNFWSTNEILHDAFVSTLIPVRKFVWILGNLHLNDNNLMPKKSEKKFDKLVKVRPFLDHLSERFLKVFKPGQKQAIDESMIKFKGRSSLKQYMPKKPIKRGYKVWMRCDSSGFACEFQIYTETQNITACGTVNMSRKNLPKNLLEDKKMKRGDFDWSVSNEDIACIKWKDKRIVHILTTFDEAIKSCKVERKEKDGKKLK</sequence>
<dbReference type="Pfam" id="PF13843">
    <property type="entry name" value="DDE_Tnp_1_7"/>
    <property type="match status" value="1"/>
</dbReference>
<dbReference type="OrthoDB" id="6433867at2759"/>
<evidence type="ECO:0000313" key="3">
    <source>
        <dbReference type="Proteomes" id="UP000887116"/>
    </source>
</evidence>
<name>A0A8X6HBH1_TRICU</name>
<dbReference type="AlphaFoldDB" id="A0A8X6HBH1"/>
<protein>
    <submittedName>
        <fullName evidence="2">PiggyBac transposable element-derived protein 4</fullName>
    </submittedName>
</protein>
<accession>A0A8X6HBH1</accession>
<feature type="domain" description="PiggyBac transposable element-derived protein" evidence="1">
    <location>
        <begin position="98"/>
        <end position="279"/>
    </location>
</feature>
<keyword evidence="3" id="KW-1185">Reference proteome</keyword>
<dbReference type="EMBL" id="BMAO01025064">
    <property type="protein sequence ID" value="GFQ99898.1"/>
    <property type="molecule type" value="Genomic_DNA"/>
</dbReference>
<evidence type="ECO:0000313" key="2">
    <source>
        <dbReference type="EMBL" id="GFQ99898.1"/>
    </source>
</evidence>
<dbReference type="Proteomes" id="UP000887116">
    <property type="component" value="Unassembled WGS sequence"/>
</dbReference>
<comment type="caution">
    <text evidence="2">The sequence shown here is derived from an EMBL/GenBank/DDBJ whole genome shotgun (WGS) entry which is preliminary data.</text>
</comment>
<proteinExistence type="predicted"/>
<gene>
    <name evidence="2" type="primary">X975_20420</name>
    <name evidence="2" type="ORF">TNCT_218601</name>
</gene>
<reference evidence="2" key="1">
    <citation type="submission" date="2020-07" db="EMBL/GenBank/DDBJ databases">
        <title>Multicomponent nature underlies the extraordinary mechanical properties of spider dragline silk.</title>
        <authorList>
            <person name="Kono N."/>
            <person name="Nakamura H."/>
            <person name="Mori M."/>
            <person name="Yoshida Y."/>
            <person name="Ohtoshi R."/>
            <person name="Malay A.D."/>
            <person name="Moran D.A.P."/>
            <person name="Tomita M."/>
            <person name="Numata K."/>
            <person name="Arakawa K."/>
        </authorList>
    </citation>
    <scope>NUCLEOTIDE SEQUENCE</scope>
</reference>